<keyword evidence="7" id="KW-0573">Peptidoglycan synthesis</keyword>
<keyword evidence="6" id="KW-0133">Cell shape</keyword>
<dbReference type="PANTHER" id="PTHR30474:SF1">
    <property type="entry name" value="PEPTIDOGLYCAN GLYCOSYLTRANSFERASE MRDB"/>
    <property type="match status" value="1"/>
</dbReference>
<protein>
    <recommendedName>
        <fullName evidence="12">Cell wall polymerase</fullName>
    </recommendedName>
    <alternativeName>
        <fullName evidence="11">Peptidoglycan polymerase</fullName>
    </alternativeName>
</protein>
<dbReference type="GO" id="GO:0032153">
    <property type="term" value="C:cell division site"/>
    <property type="evidence" value="ECO:0007669"/>
    <property type="project" value="TreeGrafter"/>
</dbReference>
<feature type="transmembrane region" description="Helical" evidence="13">
    <location>
        <begin position="209"/>
        <end position="227"/>
    </location>
</feature>
<dbReference type="Proteomes" id="UP000480178">
    <property type="component" value="Chromosome"/>
</dbReference>
<evidence type="ECO:0000256" key="2">
    <source>
        <dbReference type="ARBA" id="ARBA00022475"/>
    </source>
</evidence>
<feature type="transmembrane region" description="Helical" evidence="13">
    <location>
        <begin position="12"/>
        <end position="36"/>
    </location>
</feature>
<organism evidence="14 15">
    <name type="scientific">Rhodocytophaga rosea</name>
    <dbReference type="NCBI Taxonomy" id="2704465"/>
    <lineage>
        <taxon>Bacteria</taxon>
        <taxon>Pseudomonadati</taxon>
        <taxon>Bacteroidota</taxon>
        <taxon>Cytophagia</taxon>
        <taxon>Cytophagales</taxon>
        <taxon>Rhodocytophagaceae</taxon>
        <taxon>Rhodocytophaga</taxon>
    </lineage>
</organism>
<evidence type="ECO:0000313" key="14">
    <source>
        <dbReference type="EMBL" id="QHT68622.1"/>
    </source>
</evidence>
<evidence type="ECO:0000256" key="8">
    <source>
        <dbReference type="ARBA" id="ARBA00022989"/>
    </source>
</evidence>
<accession>A0A6C0GLX5</accession>
<evidence type="ECO:0000256" key="9">
    <source>
        <dbReference type="ARBA" id="ARBA00023136"/>
    </source>
</evidence>
<proteinExistence type="predicted"/>
<dbReference type="InterPro" id="IPR001182">
    <property type="entry name" value="FtsW/RodA"/>
</dbReference>
<keyword evidence="5 13" id="KW-0812">Transmembrane</keyword>
<evidence type="ECO:0000256" key="4">
    <source>
        <dbReference type="ARBA" id="ARBA00022679"/>
    </source>
</evidence>
<feature type="transmembrane region" description="Helical" evidence="13">
    <location>
        <begin position="332"/>
        <end position="351"/>
    </location>
</feature>
<dbReference type="InterPro" id="IPR018365">
    <property type="entry name" value="Cell_cycle_FtsW-rel_CS"/>
</dbReference>
<dbReference type="NCBIfam" id="NF037961">
    <property type="entry name" value="RodA_shape"/>
    <property type="match status" value="1"/>
</dbReference>
<keyword evidence="10" id="KW-0961">Cell wall biogenesis/degradation</keyword>
<evidence type="ECO:0000313" key="15">
    <source>
        <dbReference type="Proteomes" id="UP000480178"/>
    </source>
</evidence>
<evidence type="ECO:0000256" key="10">
    <source>
        <dbReference type="ARBA" id="ARBA00023316"/>
    </source>
</evidence>
<evidence type="ECO:0000256" key="6">
    <source>
        <dbReference type="ARBA" id="ARBA00022960"/>
    </source>
</evidence>
<dbReference type="GO" id="GO:0071555">
    <property type="term" value="P:cell wall organization"/>
    <property type="evidence" value="ECO:0007669"/>
    <property type="project" value="UniProtKB-KW"/>
</dbReference>
<evidence type="ECO:0000256" key="1">
    <source>
        <dbReference type="ARBA" id="ARBA00004141"/>
    </source>
</evidence>
<keyword evidence="2" id="KW-1003">Cell membrane</keyword>
<keyword evidence="8 13" id="KW-1133">Transmembrane helix</keyword>
<dbReference type="KEGG" id="rhoz:GXP67_19215"/>
<gene>
    <name evidence="14" type="primary">rodA</name>
    <name evidence="14" type="ORF">GXP67_19215</name>
</gene>
<keyword evidence="4" id="KW-0808">Transferase</keyword>
<feature type="transmembrane region" description="Helical" evidence="13">
    <location>
        <begin position="144"/>
        <end position="163"/>
    </location>
</feature>
<dbReference type="PANTHER" id="PTHR30474">
    <property type="entry name" value="CELL CYCLE PROTEIN"/>
    <property type="match status" value="1"/>
</dbReference>
<sequence length="428" mass="47510">MYGDRNEKISTNLDWLTVLLFSTCVILGWLNIFAAVYDVEAKQNIFSFSINSGRQLVWIGCTLFIIIVILVIDFKFYEFFAYIIYGVILIALFGVLFLARDVNGAKSWFEIGSIRIQPSEFAKFATSLALAKYLGRVTIKFDNLRTQLTCAAIIGVPAILILMQNDTGSTMVFGAFIFVLYREGLSQWVLIMGAFGLFVFIMALVVPQLFLLLGIGAIMLIIIALLPRKTVKNVLLVVGGSAMIAGVAVGVEYFVNDVLQPHQSARIMVLFDPDNPKFHSGVGWQVTQSKIAIGSGGLTGKGFLDGTQTKFDFVPEQSTDFIFCTIAEEHGWVGSLLVISLFIGLLCRLIFLAERQKDRFARIYGYAVASIIFFHFMVNIGMAIGLLPVIGIPLPFFSYGGSSLWSFSILLFIFLKLDAHRSQMGARY</sequence>
<keyword evidence="15" id="KW-1185">Reference proteome</keyword>
<dbReference type="Pfam" id="PF01098">
    <property type="entry name" value="FTSW_RODA_SPOVE"/>
    <property type="match status" value="2"/>
</dbReference>
<dbReference type="GO" id="GO:0009252">
    <property type="term" value="P:peptidoglycan biosynthetic process"/>
    <property type="evidence" value="ECO:0007669"/>
    <property type="project" value="UniProtKB-KW"/>
</dbReference>
<dbReference type="InterPro" id="IPR011923">
    <property type="entry name" value="RodA/MrdB"/>
</dbReference>
<dbReference type="GO" id="GO:0015648">
    <property type="term" value="F:lipid-linked peptidoglycan transporter activity"/>
    <property type="evidence" value="ECO:0007669"/>
    <property type="project" value="TreeGrafter"/>
</dbReference>
<keyword evidence="3" id="KW-0328">Glycosyltransferase</keyword>
<evidence type="ECO:0000256" key="7">
    <source>
        <dbReference type="ARBA" id="ARBA00022984"/>
    </source>
</evidence>
<comment type="subcellular location">
    <subcellularLocation>
        <location evidence="1">Membrane</location>
        <topology evidence="1">Multi-pass membrane protein</topology>
    </subcellularLocation>
</comment>
<feature type="transmembrane region" description="Helical" evidence="13">
    <location>
        <begin position="184"/>
        <end position="203"/>
    </location>
</feature>
<dbReference type="NCBIfam" id="TIGR02210">
    <property type="entry name" value="rodA_shape"/>
    <property type="match status" value="1"/>
</dbReference>
<evidence type="ECO:0000256" key="3">
    <source>
        <dbReference type="ARBA" id="ARBA00022676"/>
    </source>
</evidence>
<dbReference type="RefSeq" id="WP_162444633.1">
    <property type="nucleotide sequence ID" value="NZ_CP048222.1"/>
</dbReference>
<evidence type="ECO:0000256" key="13">
    <source>
        <dbReference type="SAM" id="Phobius"/>
    </source>
</evidence>
<evidence type="ECO:0000256" key="11">
    <source>
        <dbReference type="ARBA" id="ARBA00032370"/>
    </source>
</evidence>
<dbReference type="EMBL" id="CP048222">
    <property type="protein sequence ID" value="QHT68622.1"/>
    <property type="molecule type" value="Genomic_DNA"/>
</dbReference>
<feature type="transmembrane region" description="Helical" evidence="13">
    <location>
        <begin position="56"/>
        <end position="72"/>
    </location>
</feature>
<evidence type="ECO:0000256" key="12">
    <source>
        <dbReference type="ARBA" id="ARBA00033270"/>
    </source>
</evidence>
<feature type="transmembrane region" description="Helical" evidence="13">
    <location>
        <begin position="396"/>
        <end position="415"/>
    </location>
</feature>
<evidence type="ECO:0000256" key="5">
    <source>
        <dbReference type="ARBA" id="ARBA00022692"/>
    </source>
</evidence>
<keyword evidence="9 13" id="KW-0472">Membrane</keyword>
<dbReference type="PROSITE" id="PS00428">
    <property type="entry name" value="FTSW_RODA_SPOVE"/>
    <property type="match status" value="1"/>
</dbReference>
<dbReference type="GO" id="GO:0051301">
    <property type="term" value="P:cell division"/>
    <property type="evidence" value="ECO:0007669"/>
    <property type="project" value="InterPro"/>
</dbReference>
<dbReference type="GO" id="GO:0008360">
    <property type="term" value="P:regulation of cell shape"/>
    <property type="evidence" value="ECO:0007669"/>
    <property type="project" value="UniProtKB-KW"/>
</dbReference>
<feature type="transmembrane region" description="Helical" evidence="13">
    <location>
        <begin position="79"/>
        <end position="99"/>
    </location>
</feature>
<feature type="transmembrane region" description="Helical" evidence="13">
    <location>
        <begin position="234"/>
        <end position="255"/>
    </location>
</feature>
<dbReference type="GO" id="GO:0016757">
    <property type="term" value="F:glycosyltransferase activity"/>
    <property type="evidence" value="ECO:0007669"/>
    <property type="project" value="UniProtKB-KW"/>
</dbReference>
<reference evidence="14 15" key="1">
    <citation type="submission" date="2020-01" db="EMBL/GenBank/DDBJ databases">
        <authorList>
            <person name="Kim M.K."/>
        </authorList>
    </citation>
    <scope>NUCLEOTIDE SEQUENCE [LARGE SCALE GENOMIC DNA]</scope>
    <source>
        <strain evidence="14 15">172606-1</strain>
    </source>
</reference>
<dbReference type="GO" id="GO:0005886">
    <property type="term" value="C:plasma membrane"/>
    <property type="evidence" value="ECO:0007669"/>
    <property type="project" value="TreeGrafter"/>
</dbReference>
<dbReference type="AlphaFoldDB" id="A0A6C0GLX5"/>
<feature type="transmembrane region" description="Helical" evidence="13">
    <location>
        <begin position="363"/>
        <end position="390"/>
    </location>
</feature>
<name>A0A6C0GLX5_9BACT</name>